<accession>A0A975W948</accession>
<dbReference type="Proteomes" id="UP000182932">
    <property type="component" value="Unassembled WGS sequence"/>
</dbReference>
<name>A0A975W948_9RHOB</name>
<evidence type="ECO:0000313" key="2">
    <source>
        <dbReference type="Proteomes" id="UP000182932"/>
    </source>
</evidence>
<proteinExistence type="predicted"/>
<keyword evidence="2" id="KW-1185">Reference proteome</keyword>
<dbReference type="GeneID" id="80821390"/>
<comment type="caution">
    <text evidence="1">The sequence shown here is derived from an EMBL/GenBank/DDBJ whole genome shotgun (WGS) entry which is preliminary data.</text>
</comment>
<dbReference type="AlphaFoldDB" id="A0A975W948"/>
<gene>
    <name evidence="1" type="ORF">SAMN04487940_104215</name>
</gene>
<sequence>MHEIDFSSVDRANQSRLVLAYRSASLLASVAYHPSGSEEEEIAAAQLCKITSALVGGLAVLAKTKNAYCVAAIARQLVEVEYLMYAFYKGHRAFKEWFQSSKKERLNSWSPRHFYNIPGSPFSKEEYGDHCDFGGHPTPNGVKLTAFSDSECEELFCEALQHVHKIMLYLHKWIAENYPVRGTLETNEWANLGLDFQRFFKEDPTYKSILFRFEKWTLDGQPRK</sequence>
<dbReference type="EMBL" id="FNYY01000004">
    <property type="protein sequence ID" value="SEJ26112.1"/>
    <property type="molecule type" value="Genomic_DNA"/>
</dbReference>
<evidence type="ECO:0000313" key="1">
    <source>
        <dbReference type="EMBL" id="SEJ26112.1"/>
    </source>
</evidence>
<dbReference type="RefSeq" id="WP_139211265.1">
    <property type="nucleotide sequence ID" value="NZ_FNYY01000004.1"/>
</dbReference>
<protein>
    <submittedName>
        <fullName evidence="1">Uncharacterized protein</fullName>
    </submittedName>
</protein>
<organism evidence="1 2">
    <name type="scientific">Marinovum algicola</name>
    <dbReference type="NCBI Taxonomy" id="42444"/>
    <lineage>
        <taxon>Bacteria</taxon>
        <taxon>Pseudomonadati</taxon>
        <taxon>Pseudomonadota</taxon>
        <taxon>Alphaproteobacteria</taxon>
        <taxon>Rhodobacterales</taxon>
        <taxon>Roseobacteraceae</taxon>
        <taxon>Marinovum</taxon>
    </lineage>
</organism>
<reference evidence="1 2" key="1">
    <citation type="submission" date="2016-10" db="EMBL/GenBank/DDBJ databases">
        <authorList>
            <person name="Varghese N."/>
            <person name="Submissions S."/>
        </authorList>
    </citation>
    <scope>NUCLEOTIDE SEQUENCE [LARGE SCALE GENOMIC DNA]</scope>
    <source>
        <strain evidence="1 2">FF3</strain>
    </source>
</reference>